<dbReference type="STRING" id="142588.SAMN04488559_1262"/>
<evidence type="ECO:0000256" key="1">
    <source>
        <dbReference type="PIRSR" id="PIRSR005902-1"/>
    </source>
</evidence>
<organism evidence="2 3">
    <name type="scientific">Isobaculum melis</name>
    <dbReference type="NCBI Taxonomy" id="142588"/>
    <lineage>
        <taxon>Bacteria</taxon>
        <taxon>Bacillati</taxon>
        <taxon>Bacillota</taxon>
        <taxon>Bacilli</taxon>
        <taxon>Lactobacillales</taxon>
        <taxon>Carnobacteriaceae</taxon>
        <taxon>Isobaculum</taxon>
    </lineage>
</organism>
<dbReference type="PIRSF" id="PIRSF005902">
    <property type="entry name" value="DNase_TatD"/>
    <property type="match status" value="1"/>
</dbReference>
<feature type="binding site" evidence="1">
    <location>
        <position position="184"/>
    </location>
    <ligand>
        <name>a divalent metal cation</name>
        <dbReference type="ChEBI" id="CHEBI:60240"/>
        <label>1</label>
    </ligand>
</feature>
<gene>
    <name evidence="2" type="ORF">SAMN04488559_1262</name>
</gene>
<dbReference type="PANTHER" id="PTHR46124">
    <property type="entry name" value="D-AMINOACYL-TRNA DEACYLASE"/>
    <property type="match status" value="1"/>
</dbReference>
<proteinExistence type="predicted"/>
<name>A0A1H9UBY7_9LACT</name>
<dbReference type="RefSeq" id="WP_092654011.1">
    <property type="nucleotide sequence ID" value="NZ_FOHA01000026.1"/>
</dbReference>
<dbReference type="InterPro" id="IPR001130">
    <property type="entry name" value="TatD-like"/>
</dbReference>
<dbReference type="PANTHER" id="PTHR46124:SF2">
    <property type="entry name" value="D-AMINOACYL-TRNA DEACYLASE"/>
    <property type="match status" value="1"/>
</dbReference>
<dbReference type="SUPFAM" id="SSF51556">
    <property type="entry name" value="Metallo-dependent hydrolases"/>
    <property type="match status" value="1"/>
</dbReference>
<dbReference type="EMBL" id="FOHA01000026">
    <property type="protein sequence ID" value="SES06674.1"/>
    <property type="molecule type" value="Genomic_DNA"/>
</dbReference>
<sequence>MLIDAHCHIHNQAFCQLLKDEQIQGIINCDSQAEYLQIKEWLGDKSHLTLSVGVHPWKADQANWQEMAHCFEQVNVIGEIGLDNEWCKVPMKLQKEVFERQLRYAMLQQKPVVLHTKGMEKDIAEIIQNYPNRYLVHWYSSLQYLEAYLAQDCYFTIGPSVYQDQAVQQVVAKVPLSRMLIESDGIAAIEWAINQKIPLSSYKKVLEQTLAYISAQKNISMSKLAHQFETNFQTFLGGRKNDD</sequence>
<accession>A0A1H9UBY7</accession>
<keyword evidence="3" id="KW-1185">Reference proteome</keyword>
<feature type="binding site" evidence="1">
    <location>
        <position position="115"/>
    </location>
    <ligand>
        <name>a divalent metal cation</name>
        <dbReference type="ChEBI" id="CHEBI:60240"/>
        <label>2</label>
    </ligand>
</feature>
<evidence type="ECO:0000313" key="3">
    <source>
        <dbReference type="Proteomes" id="UP000198948"/>
    </source>
</evidence>
<dbReference type="AlphaFoldDB" id="A0A1H9UBY7"/>
<evidence type="ECO:0000313" key="2">
    <source>
        <dbReference type="EMBL" id="SES06674.1"/>
    </source>
</evidence>
<protein>
    <submittedName>
        <fullName evidence="2">TatD DNase family protein</fullName>
    </submittedName>
</protein>
<keyword evidence="1" id="KW-0479">Metal-binding</keyword>
<dbReference type="OrthoDB" id="9810005at2"/>
<feature type="binding site" evidence="1">
    <location>
        <position position="137"/>
    </location>
    <ligand>
        <name>a divalent metal cation</name>
        <dbReference type="ChEBI" id="CHEBI:60240"/>
        <label>2</label>
    </ligand>
</feature>
<feature type="binding site" evidence="1">
    <location>
        <position position="6"/>
    </location>
    <ligand>
        <name>a divalent metal cation</name>
        <dbReference type="ChEBI" id="CHEBI:60240"/>
        <label>1</label>
    </ligand>
</feature>
<dbReference type="Pfam" id="PF01026">
    <property type="entry name" value="TatD_DNase"/>
    <property type="match status" value="1"/>
</dbReference>
<dbReference type="Proteomes" id="UP000198948">
    <property type="component" value="Unassembled WGS sequence"/>
</dbReference>
<dbReference type="InterPro" id="IPR032466">
    <property type="entry name" value="Metal_Hydrolase"/>
</dbReference>
<feature type="binding site" evidence="1">
    <location>
        <position position="8"/>
    </location>
    <ligand>
        <name>a divalent metal cation</name>
        <dbReference type="ChEBI" id="CHEBI:60240"/>
        <label>1</label>
    </ligand>
</feature>
<dbReference type="GO" id="GO:0046872">
    <property type="term" value="F:metal ion binding"/>
    <property type="evidence" value="ECO:0007669"/>
    <property type="project" value="UniProtKB-KW"/>
</dbReference>
<feature type="binding site" evidence="1">
    <location>
        <position position="79"/>
    </location>
    <ligand>
        <name>a divalent metal cation</name>
        <dbReference type="ChEBI" id="CHEBI:60240"/>
        <label>1</label>
    </ligand>
</feature>
<dbReference type="Gene3D" id="3.20.20.140">
    <property type="entry name" value="Metal-dependent hydrolases"/>
    <property type="match status" value="1"/>
</dbReference>
<reference evidence="2 3" key="1">
    <citation type="submission" date="2016-10" db="EMBL/GenBank/DDBJ databases">
        <authorList>
            <person name="de Groot N.N."/>
        </authorList>
    </citation>
    <scope>NUCLEOTIDE SEQUENCE [LARGE SCALE GENOMIC DNA]</scope>
    <source>
        <strain evidence="2 3">DSM 13760</strain>
    </source>
</reference>
<dbReference type="GO" id="GO:0016788">
    <property type="term" value="F:hydrolase activity, acting on ester bonds"/>
    <property type="evidence" value="ECO:0007669"/>
    <property type="project" value="InterPro"/>
</dbReference>